<sequence length="394" mass="41223">MSGSVIDIVLVLLVVMFAVNGYRQGFLVGLLSFAGFFGGALLGLQVGPVIAQQFDDDPIRVVVSLAAVFGLAVAGQALASFVGNRLRSAIVNRTAQGVDNAGGAVVSVVAVLVVVWLVAAPLSQSSLPWLARSVSNSFILNGVDKLMPQQADQLSAALRDTVDTRGFPDVFDGLSPTRVREVEAPDPKLAGSELVKKSERSVVKVRGIAQSCSRRIEGSGFVYATDRVMTNAHVVAGTKSTTVEVNGSQKKAIVVAYDPDRDLAVLYVKGLNAPVMPFATKKAETNADAIVIGYPLDGPYNAQSARIRDHREITGPDIYEDGKVTREIYTIRALVRSGNSGGPLVSPDGTVLGVIFAAAADDQNTGFAITADEAAVVAEAGKTHNDPTGTGKCA</sequence>
<dbReference type="InterPro" id="IPR001940">
    <property type="entry name" value="Peptidase_S1C"/>
</dbReference>
<organism evidence="6 7">
    <name type="scientific">Dactylosporangium siamense</name>
    <dbReference type="NCBI Taxonomy" id="685454"/>
    <lineage>
        <taxon>Bacteria</taxon>
        <taxon>Bacillati</taxon>
        <taxon>Actinomycetota</taxon>
        <taxon>Actinomycetes</taxon>
        <taxon>Micromonosporales</taxon>
        <taxon>Micromonosporaceae</taxon>
        <taxon>Dactylosporangium</taxon>
    </lineage>
</organism>
<dbReference type="PANTHER" id="PTHR43019:SF23">
    <property type="entry name" value="PROTEASE DO-LIKE 5, CHLOROPLASTIC"/>
    <property type="match status" value="1"/>
</dbReference>
<comment type="subcellular location">
    <subcellularLocation>
        <location evidence="1">Membrane</location>
        <topology evidence="1">Multi-pass membrane protein</topology>
    </subcellularLocation>
</comment>
<reference evidence="6" key="1">
    <citation type="submission" date="2021-01" db="EMBL/GenBank/DDBJ databases">
        <title>Whole genome shotgun sequence of Dactylosporangium siamense NBRC 106093.</title>
        <authorList>
            <person name="Komaki H."/>
            <person name="Tamura T."/>
        </authorList>
    </citation>
    <scope>NUCLEOTIDE SEQUENCE</scope>
    <source>
        <strain evidence="6">NBRC 106093</strain>
    </source>
</reference>
<dbReference type="NCBIfam" id="NF033740">
    <property type="entry name" value="MarP_fam_protase"/>
    <property type="match status" value="1"/>
</dbReference>
<keyword evidence="7" id="KW-1185">Reference proteome</keyword>
<keyword evidence="4 5" id="KW-0472">Membrane</keyword>
<dbReference type="InterPro" id="IPR003825">
    <property type="entry name" value="Colicin-V_CvpA"/>
</dbReference>
<evidence type="ECO:0000256" key="3">
    <source>
        <dbReference type="ARBA" id="ARBA00022989"/>
    </source>
</evidence>
<keyword evidence="6" id="KW-0378">Hydrolase</keyword>
<feature type="transmembrane region" description="Helical" evidence="5">
    <location>
        <begin position="62"/>
        <end position="82"/>
    </location>
</feature>
<dbReference type="GO" id="GO:0004252">
    <property type="term" value="F:serine-type endopeptidase activity"/>
    <property type="evidence" value="ECO:0007669"/>
    <property type="project" value="InterPro"/>
</dbReference>
<dbReference type="RefSeq" id="WP_275423414.1">
    <property type="nucleotide sequence ID" value="NZ_BAAAVW010000016.1"/>
</dbReference>
<keyword evidence="2 5" id="KW-0812">Transmembrane</keyword>
<evidence type="ECO:0000313" key="6">
    <source>
        <dbReference type="EMBL" id="GIG46981.1"/>
    </source>
</evidence>
<evidence type="ECO:0000256" key="4">
    <source>
        <dbReference type="ARBA" id="ARBA00023136"/>
    </source>
</evidence>
<dbReference type="Pfam" id="PF02674">
    <property type="entry name" value="Colicin_V"/>
    <property type="match status" value="1"/>
</dbReference>
<dbReference type="GO" id="GO:0016020">
    <property type="term" value="C:membrane"/>
    <property type="evidence" value="ECO:0007669"/>
    <property type="project" value="UniProtKB-SubCell"/>
</dbReference>
<dbReference type="Proteomes" id="UP000660611">
    <property type="component" value="Unassembled WGS sequence"/>
</dbReference>
<accession>A0A919PLQ5</accession>
<dbReference type="Pfam" id="PF13365">
    <property type="entry name" value="Trypsin_2"/>
    <property type="match status" value="1"/>
</dbReference>
<dbReference type="InterPro" id="IPR009003">
    <property type="entry name" value="Peptidase_S1_PA"/>
</dbReference>
<feature type="transmembrane region" description="Helical" evidence="5">
    <location>
        <begin position="5"/>
        <end position="22"/>
    </location>
</feature>
<dbReference type="Gene3D" id="2.40.10.10">
    <property type="entry name" value="Trypsin-like serine proteases"/>
    <property type="match status" value="2"/>
</dbReference>
<dbReference type="InterPro" id="IPR043504">
    <property type="entry name" value="Peptidase_S1_PA_chymotrypsin"/>
</dbReference>
<dbReference type="AlphaFoldDB" id="A0A919PLQ5"/>
<keyword evidence="3 5" id="KW-1133">Transmembrane helix</keyword>
<feature type="transmembrane region" description="Helical" evidence="5">
    <location>
        <begin position="102"/>
        <end position="122"/>
    </location>
</feature>
<keyword evidence="6" id="KW-0645">Protease</keyword>
<evidence type="ECO:0000256" key="1">
    <source>
        <dbReference type="ARBA" id="ARBA00004141"/>
    </source>
</evidence>
<evidence type="ECO:0000313" key="7">
    <source>
        <dbReference type="Proteomes" id="UP000660611"/>
    </source>
</evidence>
<dbReference type="GO" id="GO:0006508">
    <property type="term" value="P:proteolysis"/>
    <property type="evidence" value="ECO:0007669"/>
    <property type="project" value="UniProtKB-KW"/>
</dbReference>
<proteinExistence type="predicted"/>
<dbReference type="EMBL" id="BONQ01000079">
    <property type="protein sequence ID" value="GIG46981.1"/>
    <property type="molecule type" value="Genomic_DNA"/>
</dbReference>
<comment type="caution">
    <text evidence="6">The sequence shown here is derived from an EMBL/GenBank/DDBJ whole genome shotgun (WGS) entry which is preliminary data.</text>
</comment>
<dbReference type="PANTHER" id="PTHR43019">
    <property type="entry name" value="SERINE ENDOPROTEASE DEGS"/>
    <property type="match status" value="1"/>
</dbReference>
<dbReference type="SUPFAM" id="SSF50494">
    <property type="entry name" value="Trypsin-like serine proteases"/>
    <property type="match status" value="1"/>
</dbReference>
<name>A0A919PLQ5_9ACTN</name>
<dbReference type="PRINTS" id="PR00834">
    <property type="entry name" value="PROTEASES2C"/>
</dbReference>
<dbReference type="GO" id="GO:0009403">
    <property type="term" value="P:toxin biosynthetic process"/>
    <property type="evidence" value="ECO:0007669"/>
    <property type="project" value="InterPro"/>
</dbReference>
<evidence type="ECO:0000256" key="5">
    <source>
        <dbReference type="SAM" id="Phobius"/>
    </source>
</evidence>
<feature type="transmembrane region" description="Helical" evidence="5">
    <location>
        <begin position="28"/>
        <end position="50"/>
    </location>
</feature>
<evidence type="ECO:0000256" key="2">
    <source>
        <dbReference type="ARBA" id="ARBA00022692"/>
    </source>
</evidence>
<protein>
    <submittedName>
        <fullName evidence="6">Serine protease</fullName>
    </submittedName>
</protein>
<gene>
    <name evidence="6" type="ORF">Dsi01nite_050220</name>
</gene>
<dbReference type="InterPro" id="IPR047680">
    <property type="entry name" value="MarP-like"/>
</dbReference>